<accession>A0A633QVQ6</accession>
<evidence type="ECO:0000313" key="2">
    <source>
        <dbReference type="EMBL" id="EDH3168083.1"/>
    </source>
</evidence>
<dbReference type="InterPro" id="IPR027417">
    <property type="entry name" value="P-loop_NTPase"/>
</dbReference>
<dbReference type="EMBL" id="AAMHEF010000006">
    <property type="protein sequence ID" value="EDH3168083.1"/>
    <property type="molecule type" value="Genomic_DNA"/>
</dbReference>
<dbReference type="PANTHER" id="PTHR32182:SF22">
    <property type="entry name" value="ATP-DEPENDENT ENDONUCLEASE, OLD FAMILY-RELATED"/>
    <property type="match status" value="1"/>
</dbReference>
<dbReference type="Pfam" id="PF13175">
    <property type="entry name" value="AAA_15"/>
    <property type="match status" value="1"/>
</dbReference>
<proteinExistence type="predicted"/>
<dbReference type="InterPro" id="IPR041685">
    <property type="entry name" value="AAA_GajA/Old/RecF-like"/>
</dbReference>
<dbReference type="PANTHER" id="PTHR32182">
    <property type="entry name" value="DNA REPLICATION AND REPAIR PROTEIN RECF"/>
    <property type="match status" value="1"/>
</dbReference>
<sequence>MIDNIKIQNYKLIKELEIDKFKNINIFTGENNCGKSSILEAIYLLLS</sequence>
<gene>
    <name evidence="2" type="ORF">GC734_04000</name>
</gene>
<feature type="non-terminal residue" evidence="2">
    <location>
        <position position="47"/>
    </location>
</feature>
<dbReference type="GO" id="GO:0006302">
    <property type="term" value="P:double-strand break repair"/>
    <property type="evidence" value="ECO:0007669"/>
    <property type="project" value="TreeGrafter"/>
</dbReference>
<comment type="caution">
    <text evidence="2">The sequence shown here is derived from an EMBL/GenBank/DDBJ whole genome shotgun (WGS) entry which is preliminary data.</text>
</comment>
<evidence type="ECO:0000259" key="1">
    <source>
        <dbReference type="Pfam" id="PF13175"/>
    </source>
</evidence>
<name>A0A633QVQ6_CAMCO</name>
<protein>
    <submittedName>
        <fullName evidence="2">AAA family ATPase</fullName>
    </submittedName>
</protein>
<dbReference type="AlphaFoldDB" id="A0A633QVQ6"/>
<feature type="domain" description="Endonuclease GajA/Old nuclease/RecF-like AAA" evidence="1">
    <location>
        <begin position="1"/>
        <end position="47"/>
    </location>
</feature>
<dbReference type="SUPFAM" id="SSF52540">
    <property type="entry name" value="P-loop containing nucleoside triphosphate hydrolases"/>
    <property type="match status" value="1"/>
</dbReference>
<dbReference type="GO" id="GO:0000731">
    <property type="term" value="P:DNA synthesis involved in DNA repair"/>
    <property type="evidence" value="ECO:0007669"/>
    <property type="project" value="TreeGrafter"/>
</dbReference>
<dbReference type="Gene3D" id="3.40.50.300">
    <property type="entry name" value="P-loop containing nucleotide triphosphate hydrolases"/>
    <property type="match status" value="1"/>
</dbReference>
<organism evidence="2">
    <name type="scientific">Campylobacter coli</name>
    <dbReference type="NCBI Taxonomy" id="195"/>
    <lineage>
        <taxon>Bacteria</taxon>
        <taxon>Pseudomonadati</taxon>
        <taxon>Campylobacterota</taxon>
        <taxon>Epsilonproteobacteria</taxon>
        <taxon>Campylobacterales</taxon>
        <taxon>Campylobacteraceae</taxon>
        <taxon>Campylobacter</taxon>
    </lineage>
</organism>
<reference evidence="2" key="1">
    <citation type="submission" date="2019-10" db="EMBL/GenBank/DDBJ databases">
        <authorList>
            <consortium name="NARMS: The National Antimicrobial Resistance Monitoring System"/>
        </authorList>
    </citation>
    <scope>NUCLEOTIDE SEQUENCE</scope>
    <source>
        <strain evidence="2">FSIS11925448</strain>
    </source>
</reference>